<proteinExistence type="predicted"/>
<gene>
    <name evidence="2" type="ORF">AB0C36_17865</name>
</gene>
<feature type="transmembrane region" description="Helical" evidence="1">
    <location>
        <begin position="193"/>
        <end position="214"/>
    </location>
</feature>
<feature type="transmembrane region" description="Helical" evidence="1">
    <location>
        <begin position="164"/>
        <end position="186"/>
    </location>
</feature>
<sequence>MSLHTTTRRDPVETVFVPETAPAAPTQWMLTKVELRKMTDTRSGRWVLAVIVLAMIAMVCLIVFAGADGDREVPELFLASQLGLSVLLPVIGILSVTAEWSQRSGLSTFALVPKRHRVVFAKFAAGVIIAVAGIALSAVVTYGGQALAIATDNAEGGWGIPADLVATRLLDCVIAVASGIAFGMLLSSPMLSVLTFYGLPLVLGILGGTVAATADTMEWVNPGQAMSPLSERGGISGTEWARVLCNTAVFGVALFVAGLYRTSRREVT</sequence>
<reference evidence="2 3" key="1">
    <citation type="submission" date="2024-06" db="EMBL/GenBank/DDBJ databases">
        <title>The Natural Products Discovery Center: Release of the First 8490 Sequenced Strains for Exploring Actinobacteria Biosynthetic Diversity.</title>
        <authorList>
            <person name="Kalkreuter E."/>
            <person name="Kautsar S.A."/>
            <person name="Yang D."/>
            <person name="Bader C.D."/>
            <person name="Teijaro C.N."/>
            <person name="Fluegel L."/>
            <person name="Davis C.M."/>
            <person name="Simpson J.R."/>
            <person name="Lauterbach L."/>
            <person name="Steele A.D."/>
            <person name="Gui C."/>
            <person name="Meng S."/>
            <person name="Li G."/>
            <person name="Viehrig K."/>
            <person name="Ye F."/>
            <person name="Su P."/>
            <person name="Kiefer A.F."/>
            <person name="Nichols A."/>
            <person name="Cepeda A.J."/>
            <person name="Yan W."/>
            <person name="Fan B."/>
            <person name="Jiang Y."/>
            <person name="Adhikari A."/>
            <person name="Zheng C.-J."/>
            <person name="Schuster L."/>
            <person name="Cowan T.M."/>
            <person name="Smanski M.J."/>
            <person name="Chevrette M.G."/>
            <person name="De Carvalho L.P.S."/>
            <person name="Shen B."/>
        </authorList>
    </citation>
    <scope>NUCLEOTIDE SEQUENCE [LARGE SCALE GENOMIC DNA]</scope>
    <source>
        <strain evidence="2 3">NPDC048946</strain>
    </source>
</reference>
<evidence type="ECO:0000313" key="2">
    <source>
        <dbReference type="EMBL" id="MEU8135376.1"/>
    </source>
</evidence>
<keyword evidence="3" id="KW-1185">Reference proteome</keyword>
<dbReference type="RefSeq" id="WP_358355077.1">
    <property type="nucleotide sequence ID" value="NZ_JBEZFP010000041.1"/>
</dbReference>
<keyword evidence="1" id="KW-0472">Membrane</keyword>
<keyword evidence="1" id="KW-1133">Transmembrane helix</keyword>
<dbReference type="EMBL" id="JBEZFP010000041">
    <property type="protein sequence ID" value="MEU8135376.1"/>
    <property type="molecule type" value="Genomic_DNA"/>
</dbReference>
<feature type="transmembrane region" description="Helical" evidence="1">
    <location>
        <begin position="119"/>
        <end position="144"/>
    </location>
</feature>
<organism evidence="2 3">
    <name type="scientific">Streptodolium elevatio</name>
    <dbReference type="NCBI Taxonomy" id="3157996"/>
    <lineage>
        <taxon>Bacteria</taxon>
        <taxon>Bacillati</taxon>
        <taxon>Actinomycetota</taxon>
        <taxon>Actinomycetes</taxon>
        <taxon>Kitasatosporales</taxon>
        <taxon>Streptomycetaceae</taxon>
        <taxon>Streptodolium</taxon>
    </lineage>
</organism>
<feature type="transmembrane region" description="Helical" evidence="1">
    <location>
        <begin position="46"/>
        <end position="65"/>
    </location>
</feature>
<accession>A0ABV3DHZ4</accession>
<protein>
    <submittedName>
        <fullName evidence="2">ABC transporter permease</fullName>
    </submittedName>
</protein>
<evidence type="ECO:0000256" key="1">
    <source>
        <dbReference type="SAM" id="Phobius"/>
    </source>
</evidence>
<comment type="caution">
    <text evidence="2">The sequence shown here is derived from an EMBL/GenBank/DDBJ whole genome shotgun (WGS) entry which is preliminary data.</text>
</comment>
<feature type="transmembrane region" description="Helical" evidence="1">
    <location>
        <begin position="77"/>
        <end position="98"/>
    </location>
</feature>
<evidence type="ECO:0000313" key="3">
    <source>
        <dbReference type="Proteomes" id="UP001551482"/>
    </source>
</evidence>
<keyword evidence="1" id="KW-0812">Transmembrane</keyword>
<feature type="transmembrane region" description="Helical" evidence="1">
    <location>
        <begin position="240"/>
        <end position="260"/>
    </location>
</feature>
<dbReference type="Proteomes" id="UP001551482">
    <property type="component" value="Unassembled WGS sequence"/>
</dbReference>
<name>A0ABV3DHZ4_9ACTN</name>